<feature type="coiled-coil region" evidence="1">
    <location>
        <begin position="80"/>
        <end position="216"/>
    </location>
</feature>
<accession>Q6M9W6</accession>
<dbReference type="EMBL" id="BX908798">
    <property type="protein sequence ID" value="CAF24633.1"/>
    <property type="molecule type" value="Genomic_DNA"/>
</dbReference>
<dbReference type="Proteomes" id="UP000000529">
    <property type="component" value="Chromosome"/>
</dbReference>
<evidence type="ECO:0000313" key="3">
    <source>
        <dbReference type="Proteomes" id="UP000000529"/>
    </source>
</evidence>
<gene>
    <name evidence="2" type="ORF">PC_RS09165</name>
</gene>
<dbReference type="STRING" id="264201.pc1909"/>
<keyword evidence="3" id="KW-1185">Reference proteome</keyword>
<sequence>MQVNSETLTRPYQNNAFQTDPILSTVYGNIAKIILTQNSDQEKVRQITAIFTESINLSRSVSDALALQCLNELEKENLLLLEANNKIDSGKQELKKQNEELRSKIEKLVQKADLVQRSHDEISVNFGNLEQEKQATLQAQEQLENDNAVLTAKVQELINKEQVLQTQKIAIEKENKDLKQEIDLLKVQNGEFEVRQNNIEQQLVVLNQENQRLKERAEEFTFIDQISFVTNFSWRTFTKYNSLFMNHVVYSKPTRRKSTQGTNL</sequence>
<evidence type="ECO:0000313" key="2">
    <source>
        <dbReference type="EMBL" id="CAF24633.1"/>
    </source>
</evidence>
<dbReference type="RefSeq" id="WP_011176454.1">
    <property type="nucleotide sequence ID" value="NC_005861.2"/>
</dbReference>
<proteinExistence type="predicted"/>
<reference evidence="2 3" key="1">
    <citation type="journal article" date="2004" name="Science">
        <title>Illuminating the evolutionary history of chlamydiae.</title>
        <authorList>
            <person name="Horn M."/>
            <person name="Collingro A."/>
            <person name="Schmitz-Esser S."/>
            <person name="Beier C.L."/>
            <person name="Purkhold U."/>
            <person name="Fartmann B."/>
            <person name="Brandt P."/>
            <person name="Nyakatura G.J."/>
            <person name="Droege M."/>
            <person name="Frishman D."/>
            <person name="Rattei T."/>
            <person name="Mewes H."/>
            <person name="Wagner M."/>
        </authorList>
    </citation>
    <scope>NUCLEOTIDE SEQUENCE [LARGE SCALE GENOMIC DNA]</scope>
    <source>
        <strain evidence="2 3">UWE25</strain>
    </source>
</reference>
<evidence type="ECO:0000256" key="1">
    <source>
        <dbReference type="SAM" id="Coils"/>
    </source>
</evidence>
<dbReference type="KEGG" id="pcu:PC_RS09165"/>
<organism evidence="2 3">
    <name type="scientific">Protochlamydia amoebophila (strain UWE25)</name>
    <dbReference type="NCBI Taxonomy" id="264201"/>
    <lineage>
        <taxon>Bacteria</taxon>
        <taxon>Pseudomonadati</taxon>
        <taxon>Chlamydiota</taxon>
        <taxon>Chlamydiia</taxon>
        <taxon>Parachlamydiales</taxon>
        <taxon>Parachlamydiaceae</taxon>
        <taxon>Candidatus Protochlamydia</taxon>
    </lineage>
</organism>
<protein>
    <submittedName>
        <fullName evidence="2">Uncharacterized protein</fullName>
    </submittedName>
</protein>
<dbReference type="HOGENOM" id="CLU_1053133_0_0_0"/>
<keyword evidence="1" id="KW-0175">Coiled coil</keyword>
<dbReference type="AlphaFoldDB" id="Q6M9W6"/>
<name>Q6M9W6_PARUW</name>